<dbReference type="Gene3D" id="3.40.190.120">
    <property type="entry name" value="Osmoprotection protein (prox), domain 2"/>
    <property type="match status" value="1"/>
</dbReference>
<keyword evidence="4" id="KW-1185">Reference proteome</keyword>
<accession>A0ABP8K058</accession>
<evidence type="ECO:0000256" key="2">
    <source>
        <dbReference type="SAM" id="SignalP"/>
    </source>
</evidence>
<name>A0ABP8K058_9ACTN</name>
<dbReference type="EMBL" id="BAABFR010000064">
    <property type="protein sequence ID" value="GAA4398689.1"/>
    <property type="molecule type" value="Genomic_DNA"/>
</dbReference>
<feature type="region of interest" description="Disordered" evidence="1">
    <location>
        <begin position="126"/>
        <end position="162"/>
    </location>
</feature>
<feature type="signal peptide" evidence="2">
    <location>
        <begin position="1"/>
        <end position="25"/>
    </location>
</feature>
<dbReference type="RefSeq" id="WP_344998390.1">
    <property type="nucleotide sequence ID" value="NZ_BAABFR010000064.1"/>
</dbReference>
<reference evidence="4" key="1">
    <citation type="journal article" date="2019" name="Int. J. Syst. Evol. Microbiol.">
        <title>The Global Catalogue of Microorganisms (GCM) 10K type strain sequencing project: providing services to taxonomists for standard genome sequencing and annotation.</title>
        <authorList>
            <consortium name="The Broad Institute Genomics Platform"/>
            <consortium name="The Broad Institute Genome Sequencing Center for Infectious Disease"/>
            <person name="Wu L."/>
            <person name="Ma J."/>
        </authorList>
    </citation>
    <scope>NUCLEOTIDE SEQUENCE [LARGE SCALE GENOMIC DNA]</scope>
    <source>
        <strain evidence="4">JCM 17688</strain>
    </source>
</reference>
<comment type="caution">
    <text evidence="3">The sequence shown here is derived from an EMBL/GenBank/DDBJ whole genome shotgun (WGS) entry which is preliminary data.</text>
</comment>
<sequence length="351" mass="34138">MTSRLTTAARAASATLLACAVAAGAAACSDGGDAADLGPVQRPPAVVVGADGDAAAQIEAQIYAAALRNAGGRVQVETLPGDDGGAASGGRTGTGDPAVAAVEAGTVTMTPARTAALIRRYGGTEVGPSAEAAPSVGATAQSGGAAPSAGTAPSAARASTTSAGSSEWDAQYVYLSGLLPDGLALGDPTPALDQPMLYTRSGGATSLADCSGMHGTVAVARTGVGAVDATAELHRVNDRYGCGFSAAEVLPAADAARAVTSRRADAAELGTLAPENAGLTMLTDPDGRVPDDAVVPLYQRAALTTAQVRSMNAVAGELNTGDLAAMVARVVTGGSSASAEAGAWLVAHPLT</sequence>
<dbReference type="Proteomes" id="UP001500635">
    <property type="component" value="Unassembled WGS sequence"/>
</dbReference>
<evidence type="ECO:0000256" key="1">
    <source>
        <dbReference type="SAM" id="MobiDB-lite"/>
    </source>
</evidence>
<organism evidence="3 4">
    <name type="scientific">Tsukamurella soli</name>
    <dbReference type="NCBI Taxonomy" id="644556"/>
    <lineage>
        <taxon>Bacteria</taxon>
        <taxon>Bacillati</taxon>
        <taxon>Actinomycetota</taxon>
        <taxon>Actinomycetes</taxon>
        <taxon>Mycobacteriales</taxon>
        <taxon>Tsukamurellaceae</taxon>
        <taxon>Tsukamurella</taxon>
    </lineage>
</organism>
<evidence type="ECO:0008006" key="5">
    <source>
        <dbReference type="Google" id="ProtNLM"/>
    </source>
</evidence>
<keyword evidence="2" id="KW-0732">Signal</keyword>
<dbReference type="PROSITE" id="PS51257">
    <property type="entry name" value="PROKAR_LIPOPROTEIN"/>
    <property type="match status" value="1"/>
</dbReference>
<evidence type="ECO:0000313" key="3">
    <source>
        <dbReference type="EMBL" id="GAA4398689.1"/>
    </source>
</evidence>
<proteinExistence type="predicted"/>
<dbReference type="Gene3D" id="3.40.190.10">
    <property type="entry name" value="Periplasmic binding protein-like II"/>
    <property type="match status" value="1"/>
</dbReference>
<evidence type="ECO:0000313" key="4">
    <source>
        <dbReference type="Proteomes" id="UP001500635"/>
    </source>
</evidence>
<feature type="compositionally biased region" description="Low complexity" evidence="1">
    <location>
        <begin position="137"/>
        <end position="162"/>
    </location>
</feature>
<feature type="chain" id="PRO_5045667786" description="ABC-type glycine betaine transport system substrate-binding domain-containing protein" evidence="2">
    <location>
        <begin position="26"/>
        <end position="351"/>
    </location>
</feature>
<gene>
    <name evidence="3" type="ORF">GCM10023147_35180</name>
</gene>
<dbReference type="SUPFAM" id="SSF53850">
    <property type="entry name" value="Periplasmic binding protein-like II"/>
    <property type="match status" value="1"/>
</dbReference>
<protein>
    <recommendedName>
        <fullName evidence="5">ABC-type glycine betaine transport system substrate-binding domain-containing protein</fullName>
    </recommendedName>
</protein>